<evidence type="ECO:0000313" key="8">
    <source>
        <dbReference type="EMBL" id="KFE65348.1"/>
    </source>
</evidence>
<evidence type="ECO:0000256" key="4">
    <source>
        <dbReference type="ARBA" id="ARBA00023002"/>
    </source>
</evidence>
<evidence type="ECO:0000256" key="1">
    <source>
        <dbReference type="ARBA" id="ARBA00010617"/>
    </source>
</evidence>
<dbReference type="GO" id="GO:0004497">
    <property type="term" value="F:monooxygenase activity"/>
    <property type="evidence" value="ECO:0007669"/>
    <property type="project" value="UniProtKB-KW"/>
</dbReference>
<evidence type="ECO:0000256" key="3">
    <source>
        <dbReference type="ARBA" id="ARBA00022723"/>
    </source>
</evidence>
<reference evidence="8 9" key="1">
    <citation type="submission" date="2014-04" db="EMBL/GenBank/DDBJ databases">
        <title>Genome assembly of Hyalangium minutum DSM 14724.</title>
        <authorList>
            <person name="Sharma G."/>
            <person name="Subramanian S."/>
        </authorList>
    </citation>
    <scope>NUCLEOTIDE SEQUENCE [LARGE SCALE GENOMIC DNA]</scope>
    <source>
        <strain evidence="8 9">DSM 14724</strain>
    </source>
</reference>
<dbReference type="Proteomes" id="UP000028725">
    <property type="component" value="Unassembled WGS sequence"/>
</dbReference>
<keyword evidence="5 7" id="KW-0408">Iron</keyword>
<evidence type="ECO:0000256" key="7">
    <source>
        <dbReference type="RuleBase" id="RU000461"/>
    </source>
</evidence>
<evidence type="ECO:0000256" key="5">
    <source>
        <dbReference type="ARBA" id="ARBA00023004"/>
    </source>
</evidence>
<dbReference type="InterPro" id="IPR001128">
    <property type="entry name" value="Cyt_P450"/>
</dbReference>
<comment type="caution">
    <text evidence="8">The sequence shown here is derived from an EMBL/GenBank/DDBJ whole genome shotgun (WGS) entry which is preliminary data.</text>
</comment>
<dbReference type="GO" id="GO:0016705">
    <property type="term" value="F:oxidoreductase activity, acting on paired donors, with incorporation or reduction of molecular oxygen"/>
    <property type="evidence" value="ECO:0007669"/>
    <property type="project" value="InterPro"/>
</dbReference>
<dbReference type="EMBL" id="JMCB01000012">
    <property type="protein sequence ID" value="KFE65348.1"/>
    <property type="molecule type" value="Genomic_DNA"/>
</dbReference>
<dbReference type="InterPro" id="IPR002397">
    <property type="entry name" value="Cyt_P450_B"/>
</dbReference>
<dbReference type="PATRIC" id="fig|394096.3.peg.5802"/>
<dbReference type="InterPro" id="IPR017972">
    <property type="entry name" value="Cyt_P450_CS"/>
</dbReference>
<keyword evidence="2 7" id="KW-0349">Heme</keyword>
<dbReference type="AlphaFoldDB" id="A0A085WCD5"/>
<gene>
    <name evidence="8" type="ORF">DB31_1464</name>
</gene>
<dbReference type="FunFam" id="1.10.630.10:FF:000018">
    <property type="entry name" value="Cytochrome P450 monooxygenase"/>
    <property type="match status" value="1"/>
</dbReference>
<keyword evidence="9" id="KW-1185">Reference proteome</keyword>
<dbReference type="PROSITE" id="PS00086">
    <property type="entry name" value="CYTOCHROME_P450"/>
    <property type="match status" value="1"/>
</dbReference>
<evidence type="ECO:0000256" key="6">
    <source>
        <dbReference type="ARBA" id="ARBA00023033"/>
    </source>
</evidence>
<dbReference type="PANTHER" id="PTHR46696:SF1">
    <property type="entry name" value="CYTOCHROME P450 YJIB-RELATED"/>
    <property type="match status" value="1"/>
</dbReference>
<dbReference type="InterPro" id="IPR036396">
    <property type="entry name" value="Cyt_P450_sf"/>
</dbReference>
<keyword evidence="3 7" id="KW-0479">Metal-binding</keyword>
<evidence type="ECO:0000313" key="9">
    <source>
        <dbReference type="Proteomes" id="UP000028725"/>
    </source>
</evidence>
<sequence>MWLLTRQEDVLYALKHPELFSSSKLAGALHAPWLGGPHPLSSAMSFADPPRHGRLRGLVQQAFTSNAVSRLEPFIRSVAEPLVAQMLEQRQVDFIQAFAVPLASSVIGHLMGLDTFLFRRVKRWAEDVVAITSMPAGNTARQQQVRSSMEELTAYLEEALEARRHRPQEDIMSALLQAKVDGEALTPPELLSFLFLLLAAGLETMVHLMGHAMWLLRESPEVFALVRKEPARIPRFLEEMLRYEPPTQGVLRVTTTEVELSGVRIPEGALVMPLIASALRDERHVRDGDRFDMDRTETTHLAFGHGVHFCLGAPLARLEARLGLEALLPRCGGLTGRPEQTVWSPALTMRGPVALPLEVLPIDRLT</sequence>
<proteinExistence type="inferred from homology"/>
<dbReference type="RefSeq" id="WP_240486929.1">
    <property type="nucleotide sequence ID" value="NZ_JMCB01000012.1"/>
</dbReference>
<accession>A0A085WCD5</accession>
<keyword evidence="6 7" id="KW-0503">Monooxygenase</keyword>
<evidence type="ECO:0000256" key="2">
    <source>
        <dbReference type="ARBA" id="ARBA00022617"/>
    </source>
</evidence>
<dbReference type="Pfam" id="PF00067">
    <property type="entry name" value="p450"/>
    <property type="match status" value="1"/>
</dbReference>
<name>A0A085WCD5_9BACT</name>
<keyword evidence="4 7" id="KW-0560">Oxidoreductase</keyword>
<dbReference type="GO" id="GO:0005506">
    <property type="term" value="F:iron ion binding"/>
    <property type="evidence" value="ECO:0007669"/>
    <property type="project" value="InterPro"/>
</dbReference>
<organism evidence="8 9">
    <name type="scientific">Hyalangium minutum</name>
    <dbReference type="NCBI Taxonomy" id="394096"/>
    <lineage>
        <taxon>Bacteria</taxon>
        <taxon>Pseudomonadati</taxon>
        <taxon>Myxococcota</taxon>
        <taxon>Myxococcia</taxon>
        <taxon>Myxococcales</taxon>
        <taxon>Cystobacterineae</taxon>
        <taxon>Archangiaceae</taxon>
        <taxon>Hyalangium</taxon>
    </lineage>
</organism>
<protein>
    <submittedName>
        <fullName evidence="8">Putative cytochrome P450 hydroxylase</fullName>
    </submittedName>
</protein>
<dbReference type="Gene3D" id="1.10.630.10">
    <property type="entry name" value="Cytochrome P450"/>
    <property type="match status" value="1"/>
</dbReference>
<dbReference type="STRING" id="394096.DB31_1464"/>
<comment type="similarity">
    <text evidence="1 7">Belongs to the cytochrome P450 family.</text>
</comment>
<dbReference type="GO" id="GO:0020037">
    <property type="term" value="F:heme binding"/>
    <property type="evidence" value="ECO:0007669"/>
    <property type="project" value="InterPro"/>
</dbReference>
<dbReference type="PANTHER" id="PTHR46696">
    <property type="entry name" value="P450, PUTATIVE (EUROFUNG)-RELATED"/>
    <property type="match status" value="1"/>
</dbReference>
<dbReference type="SUPFAM" id="SSF48264">
    <property type="entry name" value="Cytochrome P450"/>
    <property type="match status" value="1"/>
</dbReference>
<dbReference type="PRINTS" id="PR00359">
    <property type="entry name" value="BP450"/>
</dbReference>